<reference evidence="1 2" key="1">
    <citation type="submission" date="2022-04" db="EMBL/GenBank/DDBJ databases">
        <title>Positive selection, recombination, and allopatry shape intraspecific diversity of widespread and dominant cyanobacteria.</title>
        <authorList>
            <person name="Wei J."/>
            <person name="Shu W."/>
            <person name="Hu C."/>
        </authorList>
    </citation>
    <scope>NUCLEOTIDE SEQUENCE [LARGE SCALE GENOMIC DNA]</scope>
    <source>
        <strain evidence="1 2">GB2-A5</strain>
    </source>
</reference>
<name>A0ABV0JX00_9CYAN</name>
<organism evidence="1 2">
    <name type="scientific">Funiculus sociatus GB2-A5</name>
    <dbReference type="NCBI Taxonomy" id="2933946"/>
    <lineage>
        <taxon>Bacteria</taxon>
        <taxon>Bacillati</taxon>
        <taxon>Cyanobacteriota</taxon>
        <taxon>Cyanophyceae</taxon>
        <taxon>Coleofasciculales</taxon>
        <taxon>Coleofasciculaceae</taxon>
        <taxon>Funiculus</taxon>
    </lineage>
</organism>
<protein>
    <submittedName>
        <fullName evidence="1">Uncharacterized protein</fullName>
    </submittedName>
</protein>
<keyword evidence="2" id="KW-1185">Reference proteome</keyword>
<proteinExistence type="predicted"/>
<comment type="caution">
    <text evidence="1">The sequence shown here is derived from an EMBL/GenBank/DDBJ whole genome shotgun (WGS) entry which is preliminary data.</text>
</comment>
<dbReference type="EMBL" id="JAMPKK010000101">
    <property type="protein sequence ID" value="MEP0867994.1"/>
    <property type="molecule type" value="Genomic_DNA"/>
</dbReference>
<evidence type="ECO:0000313" key="2">
    <source>
        <dbReference type="Proteomes" id="UP001442494"/>
    </source>
</evidence>
<accession>A0ABV0JX00</accession>
<dbReference type="RefSeq" id="WP_190424933.1">
    <property type="nucleotide sequence ID" value="NZ_JAMPKK010000101.1"/>
</dbReference>
<dbReference type="Proteomes" id="UP001442494">
    <property type="component" value="Unassembled WGS sequence"/>
</dbReference>
<sequence length="59" mass="7002">MFRKNNFWGVWVRSRLGERSDRVKLPEELNCNASCSREGNPPMQSTDYGYRQGVYSWKN</sequence>
<evidence type="ECO:0000313" key="1">
    <source>
        <dbReference type="EMBL" id="MEP0867994.1"/>
    </source>
</evidence>
<gene>
    <name evidence="1" type="ORF">NDI37_26490</name>
</gene>